<dbReference type="InterPro" id="IPR005053">
    <property type="entry name" value="MobA_MobL"/>
</dbReference>
<dbReference type="RefSeq" id="WP_012813412.1">
    <property type="nucleotide sequence ID" value="NC_013213.1"/>
</dbReference>
<evidence type="ECO:0000256" key="1">
    <source>
        <dbReference type="ARBA" id="ARBA00010873"/>
    </source>
</evidence>
<geneLocation type="plasmid" evidence="5 6">
    <name>pAPA01-040</name>
</geneLocation>
<dbReference type="AlphaFoldDB" id="C7JJC7"/>
<dbReference type="PATRIC" id="fig|634452.3.peg.3166"/>
<feature type="compositionally biased region" description="Polar residues" evidence="3">
    <location>
        <begin position="464"/>
        <end position="473"/>
    </location>
</feature>
<protein>
    <submittedName>
        <fullName evidence="5">Mobilization protein MobA/MobL</fullName>
    </submittedName>
</protein>
<evidence type="ECO:0000313" key="5">
    <source>
        <dbReference type="EMBL" id="BAI01204.1"/>
    </source>
</evidence>
<dbReference type="BioCyc" id="APAS634452:APA01_RS15745-MONOMER"/>
<organism evidence="5 6">
    <name type="scientific">Acetobacter pasteurianus (strain NBRC 105184 / IFO 3283-01)</name>
    <dbReference type="NCBI Taxonomy" id="634452"/>
    <lineage>
        <taxon>Bacteria</taxon>
        <taxon>Pseudomonadati</taxon>
        <taxon>Pseudomonadota</taxon>
        <taxon>Alphaproteobacteria</taxon>
        <taxon>Acetobacterales</taxon>
        <taxon>Acetobacteraceae</taxon>
        <taxon>Acetobacter</taxon>
    </lineage>
</organism>
<dbReference type="Pfam" id="PF03389">
    <property type="entry name" value="MobA_MobL"/>
    <property type="match status" value="1"/>
</dbReference>
<dbReference type="Gene3D" id="3.30.930.30">
    <property type="match status" value="1"/>
</dbReference>
<reference evidence="5 6" key="1">
    <citation type="journal article" date="2009" name="Nucleic Acids Res.">
        <title>Whole-genome analyses reveal genetic instability of Acetobacter pasteurianus.</title>
        <authorList>
            <person name="Azuma Y."/>
            <person name="Hosoyama A."/>
            <person name="Matsutani M."/>
            <person name="Furuya N."/>
            <person name="Horikawa H."/>
            <person name="Harada T."/>
            <person name="Hirakawa H."/>
            <person name="Kuhara S."/>
            <person name="Matsushita K."/>
            <person name="Fujita N."/>
            <person name="Shirai M."/>
        </authorList>
    </citation>
    <scope>NUCLEOTIDE SEQUENCE [LARGE SCALE GENOMIC DNA]</scope>
    <source>
        <strain evidence="6">NBRC 105184 / IFO 3283-01</strain>
        <plasmid evidence="5">pAPA01-040</plasmid>
    </source>
</reference>
<dbReference type="Proteomes" id="UP000000948">
    <property type="component" value="Plasmid pAPA01-040"/>
</dbReference>
<accession>C7JJC7</accession>
<gene>
    <name evidence="5" type="primary">mobA</name>
    <name evidence="5" type="synonym">L</name>
    <name evidence="5" type="ordered locus">APA01_44170</name>
</gene>
<feature type="region of interest" description="Disordered" evidence="3">
    <location>
        <begin position="453"/>
        <end position="483"/>
    </location>
</feature>
<comment type="similarity">
    <text evidence="1">Belongs to the MobA/MobL family.</text>
</comment>
<dbReference type="EMBL" id="AP011125">
    <property type="protein sequence ID" value="BAI01204.1"/>
    <property type="molecule type" value="Genomic_DNA"/>
</dbReference>
<evidence type="ECO:0000313" key="6">
    <source>
        <dbReference type="Proteomes" id="UP000000948"/>
    </source>
</evidence>
<feature type="compositionally biased region" description="Basic and acidic residues" evidence="3">
    <location>
        <begin position="453"/>
        <end position="462"/>
    </location>
</feature>
<feature type="domain" description="MobA/MobL protein" evidence="4">
    <location>
        <begin position="21"/>
        <end position="200"/>
    </location>
</feature>
<keyword evidence="5" id="KW-0614">Plasmid</keyword>
<dbReference type="HOGENOM" id="CLU_040291_2_1_5"/>
<dbReference type="KEGG" id="apt:APA01_44170"/>
<evidence type="ECO:0000259" key="4">
    <source>
        <dbReference type="Pfam" id="PF03389"/>
    </source>
</evidence>
<evidence type="ECO:0000256" key="2">
    <source>
        <dbReference type="ARBA" id="ARBA00022971"/>
    </source>
</evidence>
<evidence type="ECO:0000256" key="3">
    <source>
        <dbReference type="SAM" id="MobiDB-lite"/>
    </source>
</evidence>
<feature type="compositionally biased region" description="Basic and acidic residues" evidence="3">
    <location>
        <begin position="330"/>
        <end position="354"/>
    </location>
</feature>
<feature type="region of interest" description="Disordered" evidence="3">
    <location>
        <begin position="330"/>
        <end position="366"/>
    </location>
</feature>
<proteinExistence type="inferred from homology"/>
<sequence>MAIGRLSMKVGGKGKACAHSNYIERQGKYAHRLETGERLVATGSGNMPEWAQSSSQFWKAADEHERANGTTYREMEIALPRELDDKQKEKLVREWVKQEIGQQHAYTWAIHSPKASDGGEQPHVHLMFSERVMDGHERGPEQFFKRYNSKTPEKGGAKKANTGKHPLERKEELKDLRHRWEVLCNRHLRAAECRERVSLKPNNEIRQGEPEPKMLPSEWQRGTGKADIIAFREARKEQVEARHDVRLSVRPTEQMEAELIHLAYRKKVDQEKAQVTAEAARQAEATRRADEERQALIAKLPAMEKAVIAEIEDETNRRLRTDGEFQALQNEREQHEEARQEAEANADKAERDETAAAQEAQDLAKKHTIQTRLHRSGFKTFMPLAEAEQFRDDCKTYKEAERTRQTSLAEKVEQIDQKLKEIRQRILDKARKELDGLYKKLASIREAMKAAKEARVVQEKAQKKAQTPASQEDQAVRKRGRGR</sequence>
<name>C7JJC7_ACEP3</name>
<keyword evidence="2" id="KW-0184">Conjugation</keyword>